<dbReference type="Proteomes" id="UP000199138">
    <property type="component" value="Unassembled WGS sequence"/>
</dbReference>
<feature type="chain" id="PRO_5011493888" description="DUF4836 family protein" evidence="1">
    <location>
        <begin position="19"/>
        <end position="620"/>
    </location>
</feature>
<organism evidence="2 3">
    <name type="scientific">Pustulibacterium marinum</name>
    <dbReference type="NCBI Taxonomy" id="1224947"/>
    <lineage>
        <taxon>Bacteria</taxon>
        <taxon>Pseudomonadati</taxon>
        <taxon>Bacteroidota</taxon>
        <taxon>Flavobacteriia</taxon>
        <taxon>Flavobacteriales</taxon>
        <taxon>Flavobacteriaceae</taxon>
        <taxon>Pustulibacterium</taxon>
    </lineage>
</organism>
<dbReference type="AlphaFoldDB" id="A0A1I7EUH6"/>
<accession>A0A1I7EUH6</accession>
<keyword evidence="3" id="KW-1185">Reference proteome</keyword>
<evidence type="ECO:0000313" key="2">
    <source>
        <dbReference type="EMBL" id="SFU27584.1"/>
    </source>
</evidence>
<protein>
    <recommendedName>
        <fullName evidence="4">DUF4836 family protein</fullName>
    </recommendedName>
</protein>
<evidence type="ECO:0000313" key="3">
    <source>
        <dbReference type="Proteomes" id="UP000199138"/>
    </source>
</evidence>
<dbReference type="STRING" id="1224947.SAMN05216480_101228"/>
<keyword evidence="1" id="KW-0732">Signal</keyword>
<name>A0A1I7EUH6_9FLAO</name>
<proteinExistence type="predicted"/>
<gene>
    <name evidence="2" type="ORF">SAMN05216480_101228</name>
</gene>
<sequence length="620" mass="70557">MKKIFLLPALCFSVTIFAQDLEKKVPEDATIVARANGENLLDLMSVTELDESILGKSLLGMVQEQGSSEKPSLTDFGFNIDASSYYYMSMNDSVFYNTLMIPIADDAKMEKFFTKIMGKEIVQEQEFHTFEGTPDAPVMVWDKKTLVLVYPSLADAYFKEPAVMERYGLTEEKTFDFSNWGVEDDSEDEMYYEDETGEEYTIQQNGDTIKVETPEEVEIPQEIPSGPSNYEIKNQLGSAWAFDMAKTVLRTNPSSDITKNKAYRKNVDDDAVLSLFVGNYDIFMESVLKNAGSYSTMMGMMNFGNLYKDAASTTNLFLNEDEIVFESISNVSDEIGDVYKKVFDRKVNNDFVNYINEDKSIAFFSFAINTEEALTEYPKLMQNIYKDFPTYGQEMDLGLEAFSLLLDEKAVGNVIKGDFMFLLNDFTEQERTFTTYDYDEDFNYVEKEETKKETLPDFLLMFSSDDTNLLSKLVNYGTEKGIVNQTESYYEIMIPESPMSIYFAIREGIIFLGTSASDMKAITSGTFVAKLSKEHEKLILKNKFSGFFNPKVLADKIPVEEMGVSTMKTALYFLDNLGEITMKGSKVCKNRVKGEVVIEIPEGHKNGLKYLFDLVENMRK</sequence>
<reference evidence="2 3" key="1">
    <citation type="submission" date="2016-10" db="EMBL/GenBank/DDBJ databases">
        <authorList>
            <person name="de Groot N.N."/>
        </authorList>
    </citation>
    <scope>NUCLEOTIDE SEQUENCE [LARGE SCALE GENOMIC DNA]</scope>
    <source>
        <strain evidence="2 3">CGMCC 1.12333</strain>
    </source>
</reference>
<dbReference type="EMBL" id="FPBK01000001">
    <property type="protein sequence ID" value="SFU27584.1"/>
    <property type="molecule type" value="Genomic_DNA"/>
</dbReference>
<evidence type="ECO:0008006" key="4">
    <source>
        <dbReference type="Google" id="ProtNLM"/>
    </source>
</evidence>
<dbReference type="RefSeq" id="WP_093021814.1">
    <property type="nucleotide sequence ID" value="NZ_FPBK01000001.1"/>
</dbReference>
<dbReference type="OrthoDB" id="1288644at2"/>
<feature type="signal peptide" evidence="1">
    <location>
        <begin position="1"/>
        <end position="18"/>
    </location>
</feature>
<evidence type="ECO:0000256" key="1">
    <source>
        <dbReference type="SAM" id="SignalP"/>
    </source>
</evidence>